<keyword evidence="3" id="KW-1185">Reference proteome</keyword>
<evidence type="ECO:0000313" key="3">
    <source>
        <dbReference type="Proteomes" id="UP001230504"/>
    </source>
</evidence>
<evidence type="ECO:0000256" key="1">
    <source>
        <dbReference type="SAM" id="Phobius"/>
    </source>
</evidence>
<accession>A0AAD8PWE2</accession>
<keyword evidence="1" id="KW-0812">Transmembrane</keyword>
<comment type="caution">
    <text evidence="2">The sequence shown here is derived from an EMBL/GenBank/DDBJ whole genome shotgun (WGS) entry which is preliminary data.</text>
</comment>
<gene>
    <name evidence="2" type="ORF">LY79DRAFT_258593</name>
</gene>
<proteinExistence type="predicted"/>
<keyword evidence="1" id="KW-1133">Transmembrane helix</keyword>
<dbReference type="EMBL" id="JAHLJV010000040">
    <property type="protein sequence ID" value="KAK1585911.1"/>
    <property type="molecule type" value="Genomic_DNA"/>
</dbReference>
<protein>
    <submittedName>
        <fullName evidence="2">Uncharacterized protein</fullName>
    </submittedName>
</protein>
<dbReference type="RefSeq" id="XP_060412894.1">
    <property type="nucleotide sequence ID" value="XM_060551918.1"/>
</dbReference>
<dbReference type="GeneID" id="85436158"/>
<sequence>MECRLSGYALLRIYIYIYIYIYIFIKKEEKEKKSSSRKRRSQGSQYNTALCPYNLPFSKSPNNWWKWDYGFDGLLMNGWNYRYMCKLAPRRLSVPVLGDSTDSRRAICWRGMKSRGKQRTYWNPSPSMNKVVVCLSLSSNFVRYSGLANYDFITWAANIPLSVFPACKSS</sequence>
<dbReference type="AlphaFoldDB" id="A0AAD8PWE2"/>
<dbReference type="Proteomes" id="UP001230504">
    <property type="component" value="Unassembled WGS sequence"/>
</dbReference>
<organism evidence="2 3">
    <name type="scientific">Colletotrichum navitas</name>
    <dbReference type="NCBI Taxonomy" id="681940"/>
    <lineage>
        <taxon>Eukaryota</taxon>
        <taxon>Fungi</taxon>
        <taxon>Dikarya</taxon>
        <taxon>Ascomycota</taxon>
        <taxon>Pezizomycotina</taxon>
        <taxon>Sordariomycetes</taxon>
        <taxon>Hypocreomycetidae</taxon>
        <taxon>Glomerellales</taxon>
        <taxon>Glomerellaceae</taxon>
        <taxon>Colletotrichum</taxon>
        <taxon>Colletotrichum graminicola species complex</taxon>
    </lineage>
</organism>
<name>A0AAD8PWE2_9PEZI</name>
<evidence type="ECO:0000313" key="2">
    <source>
        <dbReference type="EMBL" id="KAK1585911.1"/>
    </source>
</evidence>
<keyword evidence="1" id="KW-0472">Membrane</keyword>
<reference evidence="2" key="1">
    <citation type="submission" date="2021-06" db="EMBL/GenBank/DDBJ databases">
        <title>Comparative genomics, transcriptomics and evolutionary studies reveal genomic signatures of adaptation to plant cell wall in hemibiotrophic fungi.</title>
        <authorList>
            <consortium name="DOE Joint Genome Institute"/>
            <person name="Baroncelli R."/>
            <person name="Diaz J.F."/>
            <person name="Benocci T."/>
            <person name="Peng M."/>
            <person name="Battaglia E."/>
            <person name="Haridas S."/>
            <person name="Andreopoulos W."/>
            <person name="Labutti K."/>
            <person name="Pangilinan J."/>
            <person name="Floch G.L."/>
            <person name="Makela M.R."/>
            <person name="Henrissat B."/>
            <person name="Grigoriev I.V."/>
            <person name="Crouch J.A."/>
            <person name="De Vries R.P."/>
            <person name="Sukno S.A."/>
            <person name="Thon M.R."/>
        </authorList>
    </citation>
    <scope>NUCLEOTIDE SEQUENCE</scope>
    <source>
        <strain evidence="2">CBS 125086</strain>
    </source>
</reference>
<feature type="transmembrane region" description="Helical" evidence="1">
    <location>
        <begin position="6"/>
        <end position="25"/>
    </location>
</feature>